<keyword evidence="1" id="KW-0732">Signal</keyword>
<evidence type="ECO:0000313" key="4">
    <source>
        <dbReference type="Proteomes" id="UP001501442"/>
    </source>
</evidence>
<dbReference type="InterPro" id="IPR027372">
    <property type="entry name" value="Phytase-like_dom"/>
</dbReference>
<feature type="domain" description="Phytase-like" evidence="2">
    <location>
        <begin position="132"/>
        <end position="484"/>
    </location>
</feature>
<name>A0ABP8U8I0_9ACTN</name>
<gene>
    <name evidence="3" type="ORF">GCM10023196_034450</name>
</gene>
<accession>A0ABP8U8I0</accession>
<evidence type="ECO:0000313" key="3">
    <source>
        <dbReference type="EMBL" id="GAA4626390.1"/>
    </source>
</evidence>
<evidence type="ECO:0000256" key="1">
    <source>
        <dbReference type="SAM" id="SignalP"/>
    </source>
</evidence>
<dbReference type="PANTHER" id="PTHR37957:SF1">
    <property type="entry name" value="PHYTASE-LIKE DOMAIN-CONTAINING PROTEIN"/>
    <property type="match status" value="1"/>
</dbReference>
<dbReference type="RefSeq" id="WP_345431832.1">
    <property type="nucleotide sequence ID" value="NZ_BAABHK010000004.1"/>
</dbReference>
<dbReference type="EMBL" id="BAABHK010000004">
    <property type="protein sequence ID" value="GAA4626390.1"/>
    <property type="molecule type" value="Genomic_DNA"/>
</dbReference>
<feature type="chain" id="PRO_5046145638" description="Phytase-like domain-containing protein" evidence="1">
    <location>
        <begin position="27"/>
        <end position="537"/>
    </location>
</feature>
<evidence type="ECO:0000259" key="2">
    <source>
        <dbReference type="Pfam" id="PF13449"/>
    </source>
</evidence>
<keyword evidence="4" id="KW-1185">Reference proteome</keyword>
<dbReference type="Gene3D" id="2.60.40.3440">
    <property type="match status" value="1"/>
</dbReference>
<protein>
    <recommendedName>
        <fullName evidence="2">Phytase-like domain-containing protein</fullName>
    </recommendedName>
</protein>
<organism evidence="3 4">
    <name type="scientific">Actinoallomurus vinaceus</name>
    <dbReference type="NCBI Taxonomy" id="1080074"/>
    <lineage>
        <taxon>Bacteria</taxon>
        <taxon>Bacillati</taxon>
        <taxon>Actinomycetota</taxon>
        <taxon>Actinomycetes</taxon>
        <taxon>Streptosporangiales</taxon>
        <taxon>Thermomonosporaceae</taxon>
        <taxon>Actinoallomurus</taxon>
    </lineage>
</organism>
<comment type="caution">
    <text evidence="3">The sequence shown here is derived from an EMBL/GenBank/DDBJ whole genome shotgun (WGS) entry which is preliminary data.</text>
</comment>
<sequence length="537" mass="56304">MNRRAVAATAAGTLALSLSGAGIATAGASHPSLRARDDAYRVRAGRSLDVRGHGLFRNDSGRPITLISHTSPTHGSLSLNPDGSFRYTPAAGFTGTDTFRYTVTDAVRLYAIHLPPLATIGGVKVTAGAYGSALAPVPGSRDEFYGLTDRGPNVDGPNGEKILPLPGFTPSIGRFRLRDGKAVLERTIPLRAADGTPYSGRVNPQATTGENLVDLNGNPLAPSASGYDSEGLVAMRDGSFWVSDEYGPFITHFDRTGRALERLSPFDGSLPRELANRVPNKGMEGLTITPDGRTLVGIMQSALQQPDVTAKPKNITTLRIVTYDLRTRATHEYVYLLDDPKKNSGAVSEITAMSGTRFLVDERDGNMEPGAYKRLFTIDLAGATGVGPRASVPGAVYDAAKGGLLVGTDHKTIDAYVGSDDTATSRSHLAAVGITPVRKSLGLDLGGLLTGLDPTGGFFGHDKVEGVATTDGGRTLVISNDSDFGVDGVTNATPPYALHVKTLPDGRQDDGEYLAIDTTRLPAATSTATVTITVTAG</sequence>
<dbReference type="Pfam" id="PF13449">
    <property type="entry name" value="Phytase-like"/>
    <property type="match status" value="1"/>
</dbReference>
<reference evidence="4" key="1">
    <citation type="journal article" date="2019" name="Int. J. Syst. Evol. Microbiol.">
        <title>The Global Catalogue of Microorganisms (GCM) 10K type strain sequencing project: providing services to taxonomists for standard genome sequencing and annotation.</title>
        <authorList>
            <consortium name="The Broad Institute Genomics Platform"/>
            <consortium name="The Broad Institute Genome Sequencing Center for Infectious Disease"/>
            <person name="Wu L."/>
            <person name="Ma J."/>
        </authorList>
    </citation>
    <scope>NUCLEOTIDE SEQUENCE [LARGE SCALE GENOMIC DNA]</scope>
    <source>
        <strain evidence="4">JCM 17939</strain>
    </source>
</reference>
<proteinExistence type="predicted"/>
<dbReference type="Proteomes" id="UP001501442">
    <property type="component" value="Unassembled WGS sequence"/>
</dbReference>
<dbReference type="Pfam" id="PF17963">
    <property type="entry name" value="Big_9"/>
    <property type="match status" value="1"/>
</dbReference>
<dbReference type="PANTHER" id="PTHR37957">
    <property type="entry name" value="BLR7070 PROTEIN"/>
    <property type="match status" value="1"/>
</dbReference>
<feature type="signal peptide" evidence="1">
    <location>
        <begin position="1"/>
        <end position="26"/>
    </location>
</feature>